<proteinExistence type="predicted"/>
<accession>A0AAN9EYK7</accession>
<evidence type="ECO:0000313" key="2">
    <source>
        <dbReference type="Proteomes" id="UP001359559"/>
    </source>
</evidence>
<dbReference type="EMBL" id="JAYKXN010000008">
    <property type="protein sequence ID" value="KAK7265070.1"/>
    <property type="molecule type" value="Genomic_DNA"/>
</dbReference>
<reference evidence="1 2" key="1">
    <citation type="submission" date="2024-01" db="EMBL/GenBank/DDBJ databases">
        <title>The genomes of 5 underutilized Papilionoideae crops provide insights into root nodulation and disease resistance.</title>
        <authorList>
            <person name="Yuan L."/>
        </authorList>
    </citation>
    <scope>NUCLEOTIDE SEQUENCE [LARGE SCALE GENOMIC DNA]</scope>
    <source>
        <strain evidence="1">LY-2023</strain>
        <tissue evidence="1">Leaf</tissue>
    </source>
</reference>
<sequence>MELILAFWDEEGLSLVLPDSAKVHLYNMWGLVPKEKGKAFRLDRGIGLGSVWFPVGETELGKWRNLRVDIDSSRRSR</sequence>
<organism evidence="1 2">
    <name type="scientific">Clitoria ternatea</name>
    <name type="common">Butterfly pea</name>
    <dbReference type="NCBI Taxonomy" id="43366"/>
    <lineage>
        <taxon>Eukaryota</taxon>
        <taxon>Viridiplantae</taxon>
        <taxon>Streptophyta</taxon>
        <taxon>Embryophyta</taxon>
        <taxon>Tracheophyta</taxon>
        <taxon>Spermatophyta</taxon>
        <taxon>Magnoliopsida</taxon>
        <taxon>eudicotyledons</taxon>
        <taxon>Gunneridae</taxon>
        <taxon>Pentapetalae</taxon>
        <taxon>rosids</taxon>
        <taxon>fabids</taxon>
        <taxon>Fabales</taxon>
        <taxon>Fabaceae</taxon>
        <taxon>Papilionoideae</taxon>
        <taxon>50 kb inversion clade</taxon>
        <taxon>NPAAA clade</taxon>
        <taxon>indigoferoid/millettioid clade</taxon>
        <taxon>Phaseoleae</taxon>
        <taxon>Clitoria</taxon>
    </lineage>
</organism>
<keyword evidence="2" id="KW-1185">Reference proteome</keyword>
<evidence type="ECO:0000313" key="1">
    <source>
        <dbReference type="EMBL" id="KAK7265070.1"/>
    </source>
</evidence>
<name>A0AAN9EYK7_CLITE</name>
<comment type="caution">
    <text evidence="1">The sequence shown here is derived from an EMBL/GenBank/DDBJ whole genome shotgun (WGS) entry which is preliminary data.</text>
</comment>
<gene>
    <name evidence="1" type="ORF">RJT34_32686</name>
</gene>
<dbReference type="Proteomes" id="UP001359559">
    <property type="component" value="Unassembled WGS sequence"/>
</dbReference>
<dbReference type="AlphaFoldDB" id="A0AAN9EYK7"/>
<protein>
    <submittedName>
        <fullName evidence="1">Uncharacterized protein</fullName>
    </submittedName>
</protein>